<dbReference type="GO" id="GO:0008033">
    <property type="term" value="P:tRNA processing"/>
    <property type="evidence" value="ECO:0007669"/>
    <property type="project" value="UniProtKB-KW"/>
</dbReference>
<evidence type="ECO:0000256" key="3">
    <source>
        <dbReference type="ARBA" id="ARBA00010183"/>
    </source>
</evidence>
<dbReference type="SUPFAM" id="SSF69065">
    <property type="entry name" value="RNase III domain-like"/>
    <property type="match status" value="1"/>
</dbReference>
<dbReference type="InterPro" id="IPR014720">
    <property type="entry name" value="dsRBD_dom"/>
</dbReference>
<feature type="binding site" evidence="15">
    <location>
        <position position="120"/>
    </location>
    <ligand>
        <name>Mg(2+)</name>
        <dbReference type="ChEBI" id="CHEBI:18420"/>
    </ligand>
</feature>
<evidence type="ECO:0000259" key="16">
    <source>
        <dbReference type="PROSITE" id="PS50137"/>
    </source>
</evidence>
<dbReference type="GO" id="GO:0005737">
    <property type="term" value="C:cytoplasm"/>
    <property type="evidence" value="ECO:0007669"/>
    <property type="project" value="UniProtKB-SubCell"/>
</dbReference>
<dbReference type="PROSITE" id="PS50142">
    <property type="entry name" value="RNASE_3_2"/>
    <property type="match status" value="1"/>
</dbReference>
<comment type="caution">
    <text evidence="18">The sequence shown here is derived from an EMBL/GenBank/DDBJ whole genome shotgun (WGS) entry which is preliminary data.</text>
</comment>
<proteinExistence type="inferred from homology"/>
<keyword evidence="10 15" id="KW-0479">Metal-binding</keyword>
<dbReference type="Pfam" id="PF14622">
    <property type="entry name" value="Ribonucleas_3_3"/>
    <property type="match status" value="1"/>
</dbReference>
<sequence length="231" mass="26590">MDSYQRNIDKLQKKLNYIFKNTSLLKESLTHKSLKKPYNNERLEFLGDAVLDLIVGEFLFHHFKDKSEGSLSKMRASLVSEVAFFKLARAINLGEYVLLSTSQENNGGRNRPSILSDTFEAIMGVIYLESGIEELKRVFYPLMQQEFEINEKMLFEDYKSALQEYTQEVLTCIPDYRIINEEGPDHEKTFMVEVIINGESMAKASGHSKKNAQQRAAKIALEIFTNNQTKI</sequence>
<dbReference type="SMART" id="SM00358">
    <property type="entry name" value="DSRM"/>
    <property type="match status" value="1"/>
</dbReference>
<comment type="subcellular location">
    <subcellularLocation>
        <location evidence="2 15">Cytoplasm</location>
    </subcellularLocation>
</comment>
<comment type="subunit">
    <text evidence="4 15">Homodimer.</text>
</comment>
<comment type="catalytic activity">
    <reaction evidence="1 15">
        <text>Endonucleolytic cleavage to 5'-phosphomonoester.</text>
        <dbReference type="EC" id="3.1.26.3"/>
    </reaction>
</comment>
<dbReference type="SUPFAM" id="SSF54768">
    <property type="entry name" value="dsRNA-binding domain-like"/>
    <property type="match status" value="1"/>
</dbReference>
<evidence type="ECO:0000256" key="12">
    <source>
        <dbReference type="ARBA" id="ARBA00022801"/>
    </source>
</evidence>
<dbReference type="Proteomes" id="UP000256424">
    <property type="component" value="Unassembled WGS sequence"/>
</dbReference>
<dbReference type="InterPro" id="IPR011907">
    <property type="entry name" value="RNase_III"/>
</dbReference>
<keyword evidence="14 15" id="KW-0694">RNA-binding</keyword>
<dbReference type="PROSITE" id="PS50137">
    <property type="entry name" value="DS_RBD"/>
    <property type="match status" value="1"/>
</dbReference>
<dbReference type="FunFam" id="3.30.160.20:FF:000003">
    <property type="entry name" value="Ribonuclease 3"/>
    <property type="match status" value="1"/>
</dbReference>
<dbReference type="AlphaFoldDB" id="A0A3D8J840"/>
<name>A0A3D8J840_9HELI</name>
<evidence type="ECO:0000256" key="7">
    <source>
        <dbReference type="ARBA" id="ARBA00022664"/>
    </source>
</evidence>
<dbReference type="EC" id="3.1.26.3" evidence="15"/>
<keyword evidence="13 15" id="KW-0460">Magnesium</keyword>
<feature type="binding site" evidence="15">
    <location>
        <position position="44"/>
    </location>
    <ligand>
        <name>Mg(2+)</name>
        <dbReference type="ChEBI" id="CHEBI:18420"/>
    </ligand>
</feature>
<keyword evidence="9 15" id="KW-0540">Nuclease</keyword>
<evidence type="ECO:0000256" key="2">
    <source>
        <dbReference type="ARBA" id="ARBA00004496"/>
    </source>
</evidence>
<dbReference type="SMART" id="SM00535">
    <property type="entry name" value="RIBOc"/>
    <property type="match status" value="1"/>
</dbReference>
<keyword evidence="11 15" id="KW-0255">Endonuclease</keyword>
<organism evidence="18 19">
    <name type="scientific">Helicobacter aurati</name>
    <dbReference type="NCBI Taxonomy" id="137778"/>
    <lineage>
        <taxon>Bacteria</taxon>
        <taxon>Pseudomonadati</taxon>
        <taxon>Campylobacterota</taxon>
        <taxon>Epsilonproteobacteria</taxon>
        <taxon>Campylobacterales</taxon>
        <taxon>Helicobacteraceae</taxon>
        <taxon>Helicobacter</taxon>
    </lineage>
</organism>
<dbReference type="HAMAP" id="MF_00104">
    <property type="entry name" value="RNase_III"/>
    <property type="match status" value="1"/>
</dbReference>
<keyword evidence="6 15" id="KW-0698">rRNA processing</keyword>
<evidence type="ECO:0000256" key="15">
    <source>
        <dbReference type="HAMAP-Rule" id="MF_00104"/>
    </source>
</evidence>
<dbReference type="PROSITE" id="PS00517">
    <property type="entry name" value="RNASE_3_1"/>
    <property type="match status" value="1"/>
</dbReference>
<dbReference type="GO" id="GO:0046872">
    <property type="term" value="F:metal ion binding"/>
    <property type="evidence" value="ECO:0007669"/>
    <property type="project" value="UniProtKB-KW"/>
</dbReference>
<feature type="active site" evidence="15">
    <location>
        <position position="48"/>
    </location>
</feature>
<dbReference type="GO" id="GO:0006364">
    <property type="term" value="P:rRNA processing"/>
    <property type="evidence" value="ECO:0007669"/>
    <property type="project" value="UniProtKB-UniRule"/>
</dbReference>
<evidence type="ECO:0000256" key="9">
    <source>
        <dbReference type="ARBA" id="ARBA00022722"/>
    </source>
</evidence>
<comment type="cofactor">
    <cofactor evidence="15">
        <name>Mg(2+)</name>
        <dbReference type="ChEBI" id="CHEBI:18420"/>
    </cofactor>
</comment>
<evidence type="ECO:0000256" key="5">
    <source>
        <dbReference type="ARBA" id="ARBA00022490"/>
    </source>
</evidence>
<dbReference type="Gene3D" id="1.10.1520.10">
    <property type="entry name" value="Ribonuclease III domain"/>
    <property type="match status" value="1"/>
</dbReference>
<dbReference type="OrthoDB" id="9805026at2"/>
<accession>A0A3D8J840</accession>
<keyword evidence="15" id="KW-0699">rRNA-binding</keyword>
<dbReference type="GO" id="GO:0004525">
    <property type="term" value="F:ribonuclease III activity"/>
    <property type="evidence" value="ECO:0007669"/>
    <property type="project" value="UniProtKB-UniRule"/>
</dbReference>
<evidence type="ECO:0000256" key="10">
    <source>
        <dbReference type="ARBA" id="ARBA00022723"/>
    </source>
</evidence>
<dbReference type="GO" id="GO:0006397">
    <property type="term" value="P:mRNA processing"/>
    <property type="evidence" value="ECO:0007669"/>
    <property type="project" value="UniProtKB-UniRule"/>
</dbReference>
<evidence type="ECO:0000259" key="17">
    <source>
        <dbReference type="PROSITE" id="PS50142"/>
    </source>
</evidence>
<dbReference type="CDD" id="cd00593">
    <property type="entry name" value="RIBOc"/>
    <property type="match status" value="1"/>
</dbReference>
<dbReference type="FunFam" id="1.10.1520.10:FF:000001">
    <property type="entry name" value="Ribonuclease 3"/>
    <property type="match status" value="1"/>
</dbReference>
<dbReference type="GO" id="GO:0019843">
    <property type="term" value="F:rRNA binding"/>
    <property type="evidence" value="ECO:0007669"/>
    <property type="project" value="UniProtKB-KW"/>
</dbReference>
<feature type="domain" description="RNase III" evidence="17">
    <location>
        <begin position="8"/>
        <end position="131"/>
    </location>
</feature>
<evidence type="ECO:0000256" key="4">
    <source>
        <dbReference type="ARBA" id="ARBA00011738"/>
    </source>
</evidence>
<dbReference type="CDD" id="cd10845">
    <property type="entry name" value="DSRM_RNAse_III_family"/>
    <property type="match status" value="1"/>
</dbReference>
<evidence type="ECO:0000313" key="19">
    <source>
        <dbReference type="Proteomes" id="UP000256424"/>
    </source>
</evidence>
<comment type="function">
    <text evidence="15">Digests double-stranded RNA. Involved in the processing of primary rRNA transcript to yield the immediate precursors to the large and small rRNAs (23S and 16S). Processes some mRNAs, and tRNAs when they are encoded in the rRNA operon. Processes pre-crRNA and tracrRNA of type II CRISPR loci if present in the organism.</text>
</comment>
<keyword evidence="7 15" id="KW-0507">mRNA processing</keyword>
<feature type="domain" description="DRBM" evidence="16">
    <location>
        <begin position="157"/>
        <end position="226"/>
    </location>
</feature>
<gene>
    <name evidence="15" type="primary">rnc</name>
    <name evidence="18" type="ORF">CQA66_00280</name>
</gene>
<dbReference type="GO" id="GO:0003725">
    <property type="term" value="F:double-stranded RNA binding"/>
    <property type="evidence" value="ECO:0007669"/>
    <property type="project" value="TreeGrafter"/>
</dbReference>
<dbReference type="EMBL" id="NXLW01000001">
    <property type="protein sequence ID" value="RDU73667.1"/>
    <property type="molecule type" value="Genomic_DNA"/>
</dbReference>
<dbReference type="GO" id="GO:0010468">
    <property type="term" value="P:regulation of gene expression"/>
    <property type="evidence" value="ECO:0007669"/>
    <property type="project" value="TreeGrafter"/>
</dbReference>
<evidence type="ECO:0000313" key="18">
    <source>
        <dbReference type="EMBL" id="RDU73667.1"/>
    </source>
</evidence>
<keyword evidence="12 15" id="KW-0378">Hydrolase</keyword>
<dbReference type="PANTHER" id="PTHR11207">
    <property type="entry name" value="RIBONUCLEASE III"/>
    <property type="match status" value="1"/>
</dbReference>
<evidence type="ECO:0000256" key="11">
    <source>
        <dbReference type="ARBA" id="ARBA00022759"/>
    </source>
</evidence>
<feature type="active site" evidence="15">
    <location>
        <position position="120"/>
    </location>
</feature>
<protein>
    <recommendedName>
        <fullName evidence="15">Ribonuclease 3</fullName>
        <ecNumber evidence="15">3.1.26.3</ecNumber>
    </recommendedName>
    <alternativeName>
        <fullName evidence="15">Ribonuclease III</fullName>
        <shortName evidence="15">RNase III</shortName>
    </alternativeName>
</protein>
<dbReference type="NCBIfam" id="TIGR02191">
    <property type="entry name" value="RNaseIII"/>
    <property type="match status" value="1"/>
</dbReference>
<evidence type="ECO:0000256" key="1">
    <source>
        <dbReference type="ARBA" id="ARBA00000109"/>
    </source>
</evidence>
<evidence type="ECO:0000256" key="8">
    <source>
        <dbReference type="ARBA" id="ARBA00022694"/>
    </source>
</evidence>
<comment type="similarity">
    <text evidence="3">Belongs to the ribonuclease III family.</text>
</comment>
<dbReference type="Pfam" id="PF00035">
    <property type="entry name" value="dsrm"/>
    <property type="match status" value="1"/>
</dbReference>
<keyword evidence="19" id="KW-1185">Reference proteome</keyword>
<keyword evidence="8 15" id="KW-0819">tRNA processing</keyword>
<dbReference type="GO" id="GO:0042802">
    <property type="term" value="F:identical protein binding"/>
    <property type="evidence" value="ECO:0007669"/>
    <property type="project" value="UniProtKB-ARBA"/>
</dbReference>
<keyword evidence="5 15" id="KW-0963">Cytoplasm</keyword>
<dbReference type="Gene3D" id="3.30.160.20">
    <property type="match status" value="1"/>
</dbReference>
<evidence type="ECO:0000256" key="14">
    <source>
        <dbReference type="ARBA" id="ARBA00022884"/>
    </source>
</evidence>
<evidence type="ECO:0000256" key="13">
    <source>
        <dbReference type="ARBA" id="ARBA00022842"/>
    </source>
</evidence>
<reference evidence="18 19" key="1">
    <citation type="submission" date="2018-04" db="EMBL/GenBank/DDBJ databases">
        <title>Novel Campyloabacter and Helicobacter Species and Strains.</title>
        <authorList>
            <person name="Mannion A.J."/>
            <person name="Shen Z."/>
            <person name="Fox J.G."/>
        </authorList>
    </citation>
    <scope>NUCLEOTIDE SEQUENCE [LARGE SCALE GENOMIC DNA]</scope>
    <source>
        <strain evidence="18 19">MIT 97-5075</strain>
    </source>
</reference>
<dbReference type="InterPro" id="IPR000999">
    <property type="entry name" value="RNase_III_dom"/>
</dbReference>
<dbReference type="InterPro" id="IPR036389">
    <property type="entry name" value="RNase_III_sf"/>
</dbReference>
<dbReference type="PANTHER" id="PTHR11207:SF0">
    <property type="entry name" value="RIBONUCLEASE 3"/>
    <property type="match status" value="1"/>
</dbReference>
<feature type="binding site" evidence="15">
    <location>
        <position position="117"/>
    </location>
    <ligand>
        <name>Mg(2+)</name>
        <dbReference type="ChEBI" id="CHEBI:18420"/>
    </ligand>
</feature>
<evidence type="ECO:0000256" key="6">
    <source>
        <dbReference type="ARBA" id="ARBA00022552"/>
    </source>
</evidence>